<accession>A0A8E2JIH4</accession>
<keyword evidence="2" id="KW-0344">Guanine-nucleotide releasing factor</keyword>
<dbReference type="GO" id="GO:0005737">
    <property type="term" value="C:cytoplasm"/>
    <property type="evidence" value="ECO:0007669"/>
    <property type="project" value="TreeGrafter"/>
</dbReference>
<name>A0A8E2JIH4_9PEZI</name>
<proteinExistence type="inferred from homology"/>
<evidence type="ECO:0000256" key="2">
    <source>
        <dbReference type="ARBA" id="ARBA00022658"/>
    </source>
</evidence>
<evidence type="ECO:0000256" key="1">
    <source>
        <dbReference type="ARBA" id="ARBA00009049"/>
    </source>
</evidence>
<dbReference type="GO" id="GO:0007186">
    <property type="term" value="P:G protein-coupled receptor signaling pathway"/>
    <property type="evidence" value="ECO:0007669"/>
    <property type="project" value="TreeGrafter"/>
</dbReference>
<dbReference type="InterPro" id="IPR019318">
    <property type="entry name" value="Gua_nucleotide_exch_fac_Ric8"/>
</dbReference>
<protein>
    <submittedName>
        <fullName evidence="4">Uncharacterized protein</fullName>
    </submittedName>
</protein>
<reference evidence="4 5" key="1">
    <citation type="journal article" date="2016" name="Nat. Commun.">
        <title>Ectomycorrhizal ecology is imprinted in the genome of the dominant symbiotic fungus Cenococcum geophilum.</title>
        <authorList>
            <consortium name="DOE Joint Genome Institute"/>
            <person name="Peter M."/>
            <person name="Kohler A."/>
            <person name="Ohm R.A."/>
            <person name="Kuo A."/>
            <person name="Krutzmann J."/>
            <person name="Morin E."/>
            <person name="Arend M."/>
            <person name="Barry K.W."/>
            <person name="Binder M."/>
            <person name="Choi C."/>
            <person name="Clum A."/>
            <person name="Copeland A."/>
            <person name="Grisel N."/>
            <person name="Haridas S."/>
            <person name="Kipfer T."/>
            <person name="LaButti K."/>
            <person name="Lindquist E."/>
            <person name="Lipzen A."/>
            <person name="Maire R."/>
            <person name="Meier B."/>
            <person name="Mihaltcheva S."/>
            <person name="Molinier V."/>
            <person name="Murat C."/>
            <person name="Poggeler S."/>
            <person name="Quandt C.A."/>
            <person name="Sperisen C."/>
            <person name="Tritt A."/>
            <person name="Tisserant E."/>
            <person name="Crous P.W."/>
            <person name="Henrissat B."/>
            <person name="Nehls U."/>
            <person name="Egli S."/>
            <person name="Spatafora J.W."/>
            <person name="Grigoriev I.V."/>
            <person name="Martin F.M."/>
        </authorList>
    </citation>
    <scope>NUCLEOTIDE SEQUENCE [LARGE SCALE GENOMIC DNA]</scope>
    <source>
        <strain evidence="4 5">CBS 459.81</strain>
    </source>
</reference>
<dbReference type="OrthoDB" id="5585685at2759"/>
<dbReference type="GO" id="GO:0001965">
    <property type="term" value="F:G-protein alpha-subunit binding"/>
    <property type="evidence" value="ECO:0007669"/>
    <property type="project" value="TreeGrafter"/>
</dbReference>
<dbReference type="Proteomes" id="UP000250266">
    <property type="component" value="Unassembled WGS sequence"/>
</dbReference>
<dbReference type="GO" id="GO:0005085">
    <property type="term" value="F:guanyl-nucleotide exchange factor activity"/>
    <property type="evidence" value="ECO:0007669"/>
    <property type="project" value="UniProtKB-KW"/>
</dbReference>
<dbReference type="Pfam" id="PF10165">
    <property type="entry name" value="Ric8"/>
    <property type="match status" value="1"/>
</dbReference>
<comment type="similarity">
    <text evidence="1">Belongs to the synembryn family.</text>
</comment>
<dbReference type="PANTHER" id="PTHR12425">
    <property type="entry name" value="SYNEMBRYN"/>
    <property type="match status" value="1"/>
</dbReference>
<keyword evidence="3" id="KW-0143">Chaperone</keyword>
<evidence type="ECO:0000313" key="5">
    <source>
        <dbReference type="Proteomes" id="UP000250266"/>
    </source>
</evidence>
<dbReference type="SUPFAM" id="SSF48371">
    <property type="entry name" value="ARM repeat"/>
    <property type="match status" value="1"/>
</dbReference>
<dbReference type="InterPro" id="IPR016024">
    <property type="entry name" value="ARM-type_fold"/>
</dbReference>
<evidence type="ECO:0000256" key="3">
    <source>
        <dbReference type="ARBA" id="ARBA00023186"/>
    </source>
</evidence>
<dbReference type="EMBL" id="KV744854">
    <property type="protein sequence ID" value="OCK83703.1"/>
    <property type="molecule type" value="Genomic_DNA"/>
</dbReference>
<gene>
    <name evidence="4" type="ORF">K432DRAFT_290476</name>
</gene>
<organism evidence="4 5">
    <name type="scientific">Lepidopterella palustris CBS 459.81</name>
    <dbReference type="NCBI Taxonomy" id="1314670"/>
    <lineage>
        <taxon>Eukaryota</taxon>
        <taxon>Fungi</taxon>
        <taxon>Dikarya</taxon>
        <taxon>Ascomycota</taxon>
        <taxon>Pezizomycotina</taxon>
        <taxon>Dothideomycetes</taxon>
        <taxon>Pleosporomycetidae</taxon>
        <taxon>Mytilinidiales</taxon>
        <taxon>Argynnaceae</taxon>
        <taxon>Lepidopterella</taxon>
    </lineage>
</organism>
<dbReference type="AlphaFoldDB" id="A0A8E2JIH4"/>
<keyword evidence="5" id="KW-1185">Reference proteome</keyword>
<sequence>MEQLKIFGRVRANADPIFTPEGIEVLTYHSFHSTSPTTSRAALECLANALLLEPTTRQMFVDLGYSAHAVKRLKKPKKDDEFLISRLIFLTSYGTTQKFETLIDKNKLAEHIIENIERHANNRHPTTKDDDNLSETLKLQFNITHFCAQRASKFSKSIAPIIKLISQRRIQEPPLAAPTCLLVNALSRQDLEDEKKALKSSPLKACVDKLVRILDASLRVYKIADLDKTVAPLLHLLKLLAKTSPPAILAFMKGSLLPGVAQKSAPMTPDSEKLQVRLMDLVKNPRTVASHDAVAALFFMLAGEDTSQFGGDFAMGLSAGFFMTRNLQLKKEGSDIGPIPDMTTKVVEMDG</sequence>
<evidence type="ECO:0000313" key="4">
    <source>
        <dbReference type="EMBL" id="OCK83703.1"/>
    </source>
</evidence>
<dbReference type="PANTHER" id="PTHR12425:SF5">
    <property type="entry name" value="SYNEMBRYN"/>
    <property type="match status" value="1"/>
</dbReference>